<feature type="compositionally biased region" description="Low complexity" evidence="1">
    <location>
        <begin position="723"/>
        <end position="736"/>
    </location>
</feature>
<feature type="region of interest" description="Disordered" evidence="1">
    <location>
        <begin position="719"/>
        <end position="738"/>
    </location>
</feature>
<evidence type="ECO:0000313" key="5">
    <source>
        <dbReference type="Proteomes" id="UP001205906"/>
    </source>
</evidence>
<dbReference type="RefSeq" id="WP_252819796.1">
    <property type="nucleotide sequence ID" value="NZ_JAMXQS010000006.1"/>
</dbReference>
<dbReference type="Proteomes" id="UP001205906">
    <property type="component" value="Unassembled WGS sequence"/>
</dbReference>
<evidence type="ECO:0000256" key="1">
    <source>
        <dbReference type="SAM" id="MobiDB-lite"/>
    </source>
</evidence>
<reference evidence="4 5" key="1">
    <citation type="submission" date="2022-06" db="EMBL/GenBank/DDBJ databases">
        <title>Mesorhizobium sp. strain RP14 Genome sequencing and assembly.</title>
        <authorList>
            <person name="Kim I."/>
        </authorList>
    </citation>
    <scope>NUCLEOTIDE SEQUENCE [LARGE SCALE GENOMIC DNA]</scope>
    <source>
        <strain evidence="5">RP14(2022)</strain>
    </source>
</reference>
<dbReference type="EMBL" id="JAMXQS010000006">
    <property type="protein sequence ID" value="MCO6050835.1"/>
    <property type="molecule type" value="Genomic_DNA"/>
</dbReference>
<gene>
    <name evidence="4" type="ORF">NGM99_13710</name>
</gene>
<accession>A0ABT1C7M7</accession>
<name>A0ABT1C7M7_9HYPH</name>
<evidence type="ECO:0000256" key="2">
    <source>
        <dbReference type="SAM" id="Phobius"/>
    </source>
</evidence>
<dbReference type="InterPro" id="IPR009628">
    <property type="entry name" value="Phage_tape_measure_N"/>
</dbReference>
<keyword evidence="2" id="KW-1133">Transmembrane helix</keyword>
<evidence type="ECO:0000259" key="3">
    <source>
        <dbReference type="Pfam" id="PF06791"/>
    </source>
</evidence>
<organism evidence="4 5">
    <name type="scientific">Mesorhizobium liriopis</name>
    <dbReference type="NCBI Taxonomy" id="2953882"/>
    <lineage>
        <taxon>Bacteria</taxon>
        <taxon>Pseudomonadati</taxon>
        <taxon>Pseudomonadota</taxon>
        <taxon>Alphaproteobacteria</taxon>
        <taxon>Hyphomicrobiales</taxon>
        <taxon>Phyllobacteriaceae</taxon>
        <taxon>Mesorhizobium</taxon>
    </lineage>
</organism>
<feature type="transmembrane region" description="Helical" evidence="2">
    <location>
        <begin position="210"/>
        <end position="236"/>
    </location>
</feature>
<proteinExistence type="predicted"/>
<feature type="domain" description="Bacteriophage tail tape measure N-terminal" evidence="3">
    <location>
        <begin position="158"/>
        <end position="237"/>
    </location>
</feature>
<dbReference type="Pfam" id="PF06791">
    <property type="entry name" value="TMP_2"/>
    <property type="match status" value="1"/>
</dbReference>
<protein>
    <submittedName>
        <fullName evidence="4">Phage tail length tape measure family protein</fullName>
    </submittedName>
</protein>
<comment type="caution">
    <text evidence="4">The sequence shown here is derived from an EMBL/GenBank/DDBJ whole genome shotgun (WGS) entry which is preliminary data.</text>
</comment>
<keyword evidence="5" id="KW-1185">Reference proteome</keyword>
<sequence>MADVATLGLAVDSSQVERGTGALQDLANASKRAEAATNGVSAAARNASAIAASAAKAKYAEASAHLASVKAAENASRADIQAATAAKRLAGAAYEAANAEKARQSALFAAATAAEKDTQAALRHAAALEKEAAAAQASAAKMAAANTNHPGAGGVSGSKANTANIAAQFQDVAVTAAMGMNAMQIGLQQGTQLAGVLMTMERPIQGLGEAFLALLSPVSIATIAFTALLALGLQMVEWPKAASAAVNFLADSLEAIAPYAAVAAAGLALIYAPTILAGLASVTTGLIGITLQATRMAVTFAASWVAALGPIGLVVAAVTAAGIAIVAFGDEISEILGFDVVEAARTGANAVIGTFVGAYRAAELIWGKFPDYMADIGALAAYNMGAALREMLRQVLIDVNNAMTQISRAMGFEQSPQIPVNKVIPEHRKDANGKLVQLYPKPQVSAGGQGAYDQVAKVFRDAQSEDWVGKVGEGAEWASGKLKDLAGWLSETDEKKKKKGRTRHGKTDAEKYSDIVEGAERTIASLKAEQAAVGLTAEAAAKLRYETDLLNQAQQKGITLTAAQKAELSGLAGEMASIEAATKKAQDALDFARDVTGGFFSDFKQGIEDGKGIWQSFADAALNALDKIVDKLLNDVMDAMFQTATPGGQSVGGGLLSWITGAFGGRGTNAGSTALGGIPWAQDTFRANGGPVSAGRAYIVGEKRPEVFVPNRSGTILPRVPSANNNQPAAGNQNGPSFTFNIDAKGSTLSRGEFEDIARQQAVAAVQANNEYQENRYQNGAAR</sequence>
<feature type="transmembrane region" description="Helical" evidence="2">
    <location>
        <begin position="256"/>
        <end position="289"/>
    </location>
</feature>
<keyword evidence="2" id="KW-0812">Transmembrane</keyword>
<evidence type="ECO:0000313" key="4">
    <source>
        <dbReference type="EMBL" id="MCO6050835.1"/>
    </source>
</evidence>
<keyword evidence="2" id="KW-0472">Membrane</keyword>
<feature type="transmembrane region" description="Helical" evidence="2">
    <location>
        <begin position="301"/>
        <end position="328"/>
    </location>
</feature>